<dbReference type="SUPFAM" id="SSF55205">
    <property type="entry name" value="EPT/RTPC-like"/>
    <property type="match status" value="1"/>
</dbReference>
<dbReference type="FunFam" id="3.65.10.10:FF:000006">
    <property type="entry name" value="3-phosphoshikimate 1-carboxyvinyltransferase"/>
    <property type="match status" value="1"/>
</dbReference>
<comment type="catalytic activity">
    <reaction evidence="8">
        <text>3-phosphoshikimate + phosphoenolpyruvate = 5-O-(1-carboxyvinyl)-3-phosphoshikimate + phosphate</text>
        <dbReference type="Rhea" id="RHEA:21256"/>
        <dbReference type="ChEBI" id="CHEBI:43474"/>
        <dbReference type="ChEBI" id="CHEBI:57701"/>
        <dbReference type="ChEBI" id="CHEBI:58702"/>
        <dbReference type="ChEBI" id="CHEBI:145989"/>
        <dbReference type="EC" id="2.5.1.19"/>
    </reaction>
    <physiologicalReaction direction="left-to-right" evidence="8">
        <dbReference type="Rhea" id="RHEA:21257"/>
    </physiologicalReaction>
</comment>
<feature type="domain" description="Enolpyruvate transferase" evidence="10">
    <location>
        <begin position="11"/>
        <end position="423"/>
    </location>
</feature>
<feature type="binding site" evidence="9">
    <location>
        <position position="95"/>
    </location>
    <ligand>
        <name>phosphoenolpyruvate</name>
        <dbReference type="ChEBI" id="CHEBI:58702"/>
    </ligand>
</feature>
<feature type="binding site" evidence="9">
    <location>
        <position position="23"/>
    </location>
    <ligand>
        <name>3-phosphoshikimate</name>
        <dbReference type="ChEBI" id="CHEBI:145989"/>
    </ligand>
</feature>
<dbReference type="Gene3D" id="3.65.10.10">
    <property type="entry name" value="Enolpyruvate transferase domain"/>
    <property type="match status" value="2"/>
</dbReference>
<keyword evidence="7 9" id="KW-0057">Aromatic amino acid biosynthesis</keyword>
<dbReference type="GO" id="GO:0003866">
    <property type="term" value="F:3-phosphoshikimate 1-carboxyvinyltransferase activity"/>
    <property type="evidence" value="ECO:0007669"/>
    <property type="project" value="UniProtKB-UniRule"/>
</dbReference>
<dbReference type="PROSITE" id="PS00885">
    <property type="entry name" value="EPSP_SYNTHASE_2"/>
    <property type="match status" value="1"/>
</dbReference>
<dbReference type="EMBL" id="JAMQKC010000001">
    <property type="protein sequence ID" value="MDC3415371.1"/>
    <property type="molecule type" value="Genomic_DNA"/>
</dbReference>
<comment type="similarity">
    <text evidence="3 9">Belongs to the EPSP synthase family.</text>
</comment>
<dbReference type="RefSeq" id="WP_272444338.1">
    <property type="nucleotide sequence ID" value="NZ_JAMQKC010000001.1"/>
</dbReference>
<evidence type="ECO:0000256" key="1">
    <source>
        <dbReference type="ARBA" id="ARBA00002174"/>
    </source>
</evidence>
<feature type="binding site" evidence="9">
    <location>
        <position position="168"/>
    </location>
    <ligand>
        <name>3-phosphoshikimate</name>
        <dbReference type="ChEBI" id="CHEBI:145989"/>
    </ligand>
</feature>
<keyword evidence="5 9" id="KW-0028">Amino-acid biosynthesis</keyword>
<evidence type="ECO:0000259" key="10">
    <source>
        <dbReference type="Pfam" id="PF00275"/>
    </source>
</evidence>
<evidence type="ECO:0000256" key="5">
    <source>
        <dbReference type="ARBA" id="ARBA00022605"/>
    </source>
</evidence>
<evidence type="ECO:0000256" key="3">
    <source>
        <dbReference type="ARBA" id="ARBA00009948"/>
    </source>
</evidence>
<dbReference type="InterPro" id="IPR006264">
    <property type="entry name" value="EPSP_synthase"/>
</dbReference>
<dbReference type="GO" id="GO:0005737">
    <property type="term" value="C:cytoplasm"/>
    <property type="evidence" value="ECO:0007669"/>
    <property type="project" value="UniProtKB-SubCell"/>
</dbReference>
<evidence type="ECO:0000256" key="2">
    <source>
        <dbReference type="ARBA" id="ARBA00004811"/>
    </source>
</evidence>
<gene>
    <name evidence="9 11" type="primary">aroA</name>
    <name evidence="11" type="ORF">NC799_00385</name>
</gene>
<dbReference type="EC" id="2.5.1.19" evidence="9"/>
<comment type="subunit">
    <text evidence="9">Monomer.</text>
</comment>
<dbReference type="PANTHER" id="PTHR21090">
    <property type="entry name" value="AROM/DEHYDROQUINATE SYNTHASE"/>
    <property type="match status" value="1"/>
</dbReference>
<comment type="caution">
    <text evidence="11">The sequence shown here is derived from an EMBL/GenBank/DDBJ whole genome shotgun (WGS) entry which is preliminary data.</text>
</comment>
<dbReference type="InterPro" id="IPR036968">
    <property type="entry name" value="Enolpyruvate_Tfrase_sf"/>
</dbReference>
<dbReference type="GO" id="GO:0009423">
    <property type="term" value="P:chorismate biosynthetic process"/>
    <property type="evidence" value="ECO:0007669"/>
    <property type="project" value="UniProtKB-UniRule"/>
</dbReference>
<dbReference type="PIRSF" id="PIRSF000505">
    <property type="entry name" value="EPSPS"/>
    <property type="match status" value="1"/>
</dbReference>
<keyword evidence="4 9" id="KW-0963">Cytoplasm</keyword>
<dbReference type="Pfam" id="PF00275">
    <property type="entry name" value="EPSP_synthase"/>
    <property type="match status" value="1"/>
</dbReference>
<feature type="binding site" evidence="9">
    <location>
        <position position="123"/>
    </location>
    <ligand>
        <name>phosphoenolpyruvate</name>
        <dbReference type="ChEBI" id="CHEBI:58702"/>
    </ligand>
</feature>
<name>A0A9X3WBT6_9BACI</name>
<keyword evidence="6 9" id="KW-0808">Transferase</keyword>
<feature type="binding site" evidence="9">
    <location>
        <position position="24"/>
    </location>
    <ligand>
        <name>3-phosphoshikimate</name>
        <dbReference type="ChEBI" id="CHEBI:145989"/>
    </ligand>
</feature>
<feature type="binding site" evidence="9">
    <location>
        <position position="28"/>
    </location>
    <ligand>
        <name>3-phosphoshikimate</name>
        <dbReference type="ChEBI" id="CHEBI:145989"/>
    </ligand>
</feature>
<accession>A0A9X3WBT6</accession>
<dbReference type="PANTHER" id="PTHR21090:SF5">
    <property type="entry name" value="PENTAFUNCTIONAL AROM POLYPEPTIDE"/>
    <property type="match status" value="1"/>
</dbReference>
<evidence type="ECO:0000256" key="6">
    <source>
        <dbReference type="ARBA" id="ARBA00022679"/>
    </source>
</evidence>
<sequence>MSERVLSPINKSLTGELYVPGDKSISHRAIIFGSLANGETTVTHFLDGEDCMRTIDAFRLMGVEIEKNDNTVKIVGKGISGLSEPLEPINLGNSGTTARLLLGVLAGLPFHFTLFGDSSLTKRPMDRVAIPLRVMGATIDGRENGKFLPLSVRGGELTSITFETPVKSAQVKSGVLLAGLLANGVTSVSEKTTTRDHTENMLQAFGGNVSREAGTIRIEGKQRLSGTTIQVPGDISSAAFFMVAAAIVPRSNVTIKDVGLNPTRTGIIDVMKQMGVSIEVTVERTVGGEPIGSIFIEHSPINGTVIGGDIIPRIIDEIPIIALLATQANGKTIIRDAEELKYKETDRIASVVTTLQALGATIEATEDGMIIEGNGTILGGFADSHGDHRIGMMIAIASLIAKDTVTLKNEESIAISYPNFFVDLEKLISKSS</sequence>
<feature type="active site" description="Proton acceptor" evidence="9">
    <location>
        <position position="316"/>
    </location>
</feature>
<feature type="binding site" evidence="9">
    <location>
        <position position="170"/>
    </location>
    <ligand>
        <name>3-phosphoshikimate</name>
        <dbReference type="ChEBI" id="CHEBI:145989"/>
    </ligand>
</feature>
<dbReference type="HAMAP" id="MF_00210">
    <property type="entry name" value="EPSP_synth"/>
    <property type="match status" value="1"/>
</dbReference>
<protein>
    <recommendedName>
        <fullName evidence="9">3-phosphoshikimate 1-carboxyvinyltransferase</fullName>
        <ecNumber evidence="9">2.5.1.19</ecNumber>
    </recommendedName>
    <alternativeName>
        <fullName evidence="9">5-enolpyruvylshikimate-3-phosphate synthase</fullName>
        <shortName evidence="9">EPSP synthase</shortName>
        <shortName evidence="9">EPSPS</shortName>
    </alternativeName>
</protein>
<dbReference type="CDD" id="cd01556">
    <property type="entry name" value="EPSP_synthase"/>
    <property type="match status" value="1"/>
</dbReference>
<evidence type="ECO:0000313" key="12">
    <source>
        <dbReference type="Proteomes" id="UP001145069"/>
    </source>
</evidence>
<dbReference type="PROSITE" id="PS00104">
    <property type="entry name" value="EPSP_SYNTHASE_1"/>
    <property type="match status" value="1"/>
</dbReference>
<feature type="binding site" evidence="9">
    <location>
        <position position="389"/>
    </location>
    <ligand>
        <name>phosphoenolpyruvate</name>
        <dbReference type="ChEBI" id="CHEBI:58702"/>
    </ligand>
</feature>
<evidence type="ECO:0000256" key="9">
    <source>
        <dbReference type="HAMAP-Rule" id="MF_00210"/>
    </source>
</evidence>
<dbReference type="AlphaFoldDB" id="A0A9X3WBT6"/>
<dbReference type="GO" id="GO:0009073">
    <property type="term" value="P:aromatic amino acid family biosynthetic process"/>
    <property type="evidence" value="ECO:0007669"/>
    <property type="project" value="UniProtKB-KW"/>
</dbReference>
<feature type="binding site" evidence="9">
    <location>
        <position position="23"/>
    </location>
    <ligand>
        <name>phosphoenolpyruvate</name>
        <dbReference type="ChEBI" id="CHEBI:58702"/>
    </ligand>
</feature>
<comment type="subcellular location">
    <subcellularLocation>
        <location evidence="9">Cytoplasm</location>
    </subcellularLocation>
</comment>
<keyword evidence="12" id="KW-1185">Reference proteome</keyword>
<dbReference type="InterPro" id="IPR023193">
    <property type="entry name" value="EPSP_synthase_CS"/>
</dbReference>
<reference evidence="11" key="1">
    <citation type="submission" date="2022-06" db="EMBL/GenBank/DDBJ databases">
        <title>Aquibacillus sp. a new bacterium isolated from soil saline samples.</title>
        <authorList>
            <person name="Galisteo C."/>
            <person name="De La Haba R."/>
            <person name="Sanchez-Porro C."/>
            <person name="Ventosa A."/>
        </authorList>
    </citation>
    <scope>NUCLEOTIDE SEQUENCE</scope>
    <source>
        <strain evidence="11">3ASR75-54</strain>
    </source>
</reference>
<feature type="binding site" evidence="9">
    <location>
        <position position="343"/>
    </location>
    <ligand>
        <name>3-phosphoshikimate</name>
        <dbReference type="ChEBI" id="CHEBI:145989"/>
    </ligand>
</feature>
<feature type="binding site" evidence="9">
    <location>
        <position position="170"/>
    </location>
    <ligand>
        <name>phosphoenolpyruvate</name>
        <dbReference type="ChEBI" id="CHEBI:58702"/>
    </ligand>
</feature>
<feature type="binding site" evidence="9">
    <location>
        <position position="316"/>
    </location>
    <ligand>
        <name>3-phosphoshikimate</name>
        <dbReference type="ChEBI" id="CHEBI:145989"/>
    </ligand>
</feature>
<evidence type="ECO:0000256" key="4">
    <source>
        <dbReference type="ARBA" id="ARBA00022490"/>
    </source>
</evidence>
<organism evidence="11 12">
    <name type="scientific">Aquibacillus salsiterrae</name>
    <dbReference type="NCBI Taxonomy" id="2950439"/>
    <lineage>
        <taxon>Bacteria</taxon>
        <taxon>Bacillati</taxon>
        <taxon>Bacillota</taxon>
        <taxon>Bacilli</taxon>
        <taxon>Bacillales</taxon>
        <taxon>Bacillaceae</taxon>
        <taxon>Aquibacillus</taxon>
    </lineage>
</organism>
<dbReference type="InterPro" id="IPR013792">
    <property type="entry name" value="RNA3'P_cycl/enolpyr_Trfase_a/b"/>
</dbReference>
<dbReference type="FunFam" id="3.65.10.10:FF:000005">
    <property type="entry name" value="3-phosphoshikimate 1-carboxyvinyltransferase"/>
    <property type="match status" value="1"/>
</dbReference>
<comment type="function">
    <text evidence="1 9">Catalyzes the transfer of the enolpyruvyl moiety of phosphoenolpyruvate (PEP) to the 5-hydroxyl of shikimate-3-phosphate (S3P) to produce enolpyruvyl shikimate-3-phosphate and inorganic phosphate.</text>
</comment>
<evidence type="ECO:0000256" key="8">
    <source>
        <dbReference type="ARBA" id="ARBA00044633"/>
    </source>
</evidence>
<comment type="caution">
    <text evidence="9">Lacks conserved residue(s) required for the propagation of feature annotation.</text>
</comment>
<dbReference type="InterPro" id="IPR001986">
    <property type="entry name" value="Enolpyruvate_Tfrase_dom"/>
</dbReference>
<evidence type="ECO:0000256" key="7">
    <source>
        <dbReference type="ARBA" id="ARBA00023141"/>
    </source>
</evidence>
<dbReference type="NCBIfam" id="TIGR01356">
    <property type="entry name" value="aroA"/>
    <property type="match status" value="1"/>
</dbReference>
<feature type="binding site" evidence="9">
    <location>
        <position position="347"/>
    </location>
    <ligand>
        <name>phosphoenolpyruvate</name>
        <dbReference type="ChEBI" id="CHEBI:58702"/>
    </ligand>
</feature>
<evidence type="ECO:0000313" key="11">
    <source>
        <dbReference type="EMBL" id="MDC3415371.1"/>
    </source>
</evidence>
<comment type="pathway">
    <text evidence="2 9">Metabolic intermediate biosynthesis; chorismate biosynthesis; chorismate from D-erythrose 4-phosphate and phosphoenolpyruvate: step 6/7.</text>
</comment>
<dbReference type="GO" id="GO:0008652">
    <property type="term" value="P:amino acid biosynthetic process"/>
    <property type="evidence" value="ECO:0007669"/>
    <property type="project" value="UniProtKB-KW"/>
</dbReference>
<dbReference type="Proteomes" id="UP001145069">
    <property type="component" value="Unassembled WGS sequence"/>
</dbReference>
<proteinExistence type="inferred from homology"/>